<dbReference type="InterPro" id="IPR019193">
    <property type="entry name" value="UBQ-conj_enz_E2-bd_prot"/>
</dbReference>
<proteinExistence type="predicted"/>
<evidence type="ECO:0000256" key="1">
    <source>
        <dbReference type="ARBA" id="ARBA00000885"/>
    </source>
</evidence>
<dbReference type="GO" id="GO:0005829">
    <property type="term" value="C:cytosol"/>
    <property type="evidence" value="ECO:0007669"/>
    <property type="project" value="TreeGrafter"/>
</dbReference>
<evidence type="ECO:0000256" key="2">
    <source>
        <dbReference type="ARBA" id="ARBA00012485"/>
    </source>
</evidence>
<evidence type="ECO:0000256" key="5">
    <source>
        <dbReference type="ARBA" id="ARBA00032234"/>
    </source>
</evidence>
<dbReference type="GO" id="GO:0043161">
    <property type="term" value="P:proteasome-mediated ubiquitin-dependent protein catabolic process"/>
    <property type="evidence" value="ECO:0007669"/>
    <property type="project" value="TreeGrafter"/>
</dbReference>
<comment type="catalytic activity">
    <reaction evidence="1">
        <text>S-ubiquitinyl-[E2 ubiquitin-conjugating enzyme]-L-cysteine + [acceptor protein]-L-lysine = [E2 ubiquitin-conjugating enzyme]-L-cysteine + N(6)-ubiquitinyl-[acceptor protein]-L-lysine.</text>
        <dbReference type="EC" id="2.3.2.26"/>
    </reaction>
</comment>
<protein>
    <recommendedName>
        <fullName evidence="3">E3 ubiquitin-protein ligase E3D</fullName>
        <ecNumber evidence="2">2.3.2.26</ecNumber>
    </recommendedName>
    <alternativeName>
        <fullName evidence="6">HECT-type E3 ubiquitin transferase E3D</fullName>
    </alternativeName>
    <alternativeName>
        <fullName evidence="5">UbcH10-binding protein with a HECT-like domain</fullName>
    </alternativeName>
    <alternativeName>
        <fullName evidence="4">Ubiquitin-conjugating enzyme E2C-binding protein</fullName>
    </alternativeName>
</protein>
<feature type="compositionally biased region" description="Basic and acidic residues" evidence="9">
    <location>
        <begin position="371"/>
        <end position="382"/>
    </location>
</feature>
<sequence>MVPSSTGNIERVLIELRPRLQSANFFIAFRRNFAAIESTTIDLANDRLTIAVGKGAARERYEIRVGDFFQLHTQTLSSLVIKNRYLCFRVNTNESNFGTELLNVPGQGGGGPGEFEELKLAVNIEPDKRYLLLCSNCGGSLIPQASDDGIEGVVFRRVLELPSEQMDANEWFCHRHDHAGDGEGASHQSEENGLAGKLEPQPCDLLYGPFYALLHRTALQRVHVRNERFVHCRRCLQFLGTIQKSRPCVKLWHEAVRFQPLAEASRVPMALFRVDEPLELFRLLVRKTVRECNFVTHLGLPPMFKLMFELHRPGLEGDVFYLLLQIMDSGLSVFRIDQKRTDPGSSGSCSEDIDDLGKQGDTKEGVSALHHFSEVEENRKDDTTDDQDDNDEEDDDVFIETPRYRKHNIALQRHRAMKLMYWYEKYEQQPLFTFWREDSNVVNLELSEPMFTAAIRYLDENSSYVPECYRVNQGFSMSYLDIT</sequence>
<dbReference type="EnsemblMetazoa" id="AATE008167-RA">
    <property type="protein sequence ID" value="AATE008167-PA.1"/>
    <property type="gene ID" value="AATE008167"/>
</dbReference>
<dbReference type="PANTHER" id="PTHR31531">
    <property type="entry name" value="E3 UBIQUITIN-PROTEIN LIGASE E3D FAMILY MEMBER"/>
    <property type="match status" value="1"/>
</dbReference>
<comment type="function">
    <text evidence="7">E3 ubiquitin-protein ligase which accepts ubiquitin from specific E2 ubiquitin-conjugating enzymes, and transfers it to substrates, generally promoting their degradation by the proteasome. Independently of its E3 ubiquitin-protein ligase activity, acts as an inhibitor of CPSF3 endonuclease activity by blocking CPSF3 active site.</text>
</comment>
<reference evidence="10" key="1">
    <citation type="submission" date="2022-08" db="UniProtKB">
        <authorList>
            <consortium name="EnsemblMetazoa"/>
        </authorList>
    </citation>
    <scope>IDENTIFICATION</scope>
    <source>
        <strain evidence="10">EBRO</strain>
    </source>
</reference>
<dbReference type="GO" id="GO:0031624">
    <property type="term" value="F:ubiquitin conjugating enzyme binding"/>
    <property type="evidence" value="ECO:0007669"/>
    <property type="project" value="TreeGrafter"/>
</dbReference>
<dbReference type="GO" id="GO:0000209">
    <property type="term" value="P:protein polyubiquitination"/>
    <property type="evidence" value="ECO:0007669"/>
    <property type="project" value="TreeGrafter"/>
</dbReference>
<accession>A0A182IYX2</accession>
<dbReference type="GO" id="GO:0005634">
    <property type="term" value="C:nucleus"/>
    <property type="evidence" value="ECO:0007669"/>
    <property type="project" value="TreeGrafter"/>
</dbReference>
<dbReference type="Pfam" id="PF09814">
    <property type="entry name" value="HECT_2"/>
    <property type="match status" value="1"/>
</dbReference>
<evidence type="ECO:0000256" key="4">
    <source>
        <dbReference type="ARBA" id="ARBA00029737"/>
    </source>
</evidence>
<dbReference type="GO" id="GO:0006513">
    <property type="term" value="P:protein monoubiquitination"/>
    <property type="evidence" value="ECO:0007669"/>
    <property type="project" value="TreeGrafter"/>
</dbReference>
<evidence type="ECO:0000256" key="3">
    <source>
        <dbReference type="ARBA" id="ARBA00013646"/>
    </source>
</evidence>
<dbReference type="PANTHER" id="PTHR31531:SF2">
    <property type="entry name" value="E3 UBIQUITIN-PROTEIN LIGASE E3D"/>
    <property type="match status" value="1"/>
</dbReference>
<evidence type="ECO:0000256" key="9">
    <source>
        <dbReference type="SAM" id="MobiDB-lite"/>
    </source>
</evidence>
<dbReference type="GO" id="GO:0061630">
    <property type="term" value="F:ubiquitin protein ligase activity"/>
    <property type="evidence" value="ECO:0007669"/>
    <property type="project" value="UniProtKB-EC"/>
</dbReference>
<dbReference type="STRING" id="41427.A0A182IYX2"/>
<dbReference type="EC" id="2.3.2.26" evidence="2"/>
<evidence type="ECO:0000256" key="7">
    <source>
        <dbReference type="ARBA" id="ARBA00053831"/>
    </source>
</evidence>
<dbReference type="GO" id="GO:0000151">
    <property type="term" value="C:ubiquitin ligase complex"/>
    <property type="evidence" value="ECO:0007669"/>
    <property type="project" value="TreeGrafter"/>
</dbReference>
<dbReference type="AlphaFoldDB" id="A0A182IYX2"/>
<dbReference type="GO" id="GO:0030332">
    <property type="term" value="F:cyclin binding"/>
    <property type="evidence" value="ECO:0007669"/>
    <property type="project" value="TreeGrafter"/>
</dbReference>
<evidence type="ECO:0000313" key="10">
    <source>
        <dbReference type="EnsemblMetazoa" id="AATE008167-PA.1"/>
    </source>
</evidence>
<organism evidence="10">
    <name type="scientific">Anopheles atroparvus</name>
    <name type="common">European mosquito</name>
    <dbReference type="NCBI Taxonomy" id="41427"/>
    <lineage>
        <taxon>Eukaryota</taxon>
        <taxon>Metazoa</taxon>
        <taxon>Ecdysozoa</taxon>
        <taxon>Arthropoda</taxon>
        <taxon>Hexapoda</taxon>
        <taxon>Insecta</taxon>
        <taxon>Pterygota</taxon>
        <taxon>Neoptera</taxon>
        <taxon>Endopterygota</taxon>
        <taxon>Diptera</taxon>
        <taxon>Nematocera</taxon>
        <taxon>Culicoidea</taxon>
        <taxon>Culicidae</taxon>
        <taxon>Anophelinae</taxon>
        <taxon>Anopheles</taxon>
    </lineage>
</organism>
<feature type="compositionally biased region" description="Acidic residues" evidence="9">
    <location>
        <begin position="383"/>
        <end position="397"/>
    </location>
</feature>
<name>A0A182IYX2_ANOAO</name>
<comment type="subunit">
    <text evidence="8">Interacts with UBE2C/UbcH10 (E2 ubiquitin-conjugating enzyme). In vitro, interacts with cyclin-B.</text>
</comment>
<dbReference type="GO" id="GO:0051865">
    <property type="term" value="P:protein autoubiquitination"/>
    <property type="evidence" value="ECO:0007669"/>
    <property type="project" value="TreeGrafter"/>
</dbReference>
<evidence type="ECO:0000256" key="8">
    <source>
        <dbReference type="ARBA" id="ARBA00064185"/>
    </source>
</evidence>
<feature type="region of interest" description="Disordered" evidence="9">
    <location>
        <begin position="370"/>
        <end position="397"/>
    </location>
</feature>
<evidence type="ECO:0000256" key="6">
    <source>
        <dbReference type="ARBA" id="ARBA00032298"/>
    </source>
</evidence>
<dbReference type="VEuPathDB" id="VectorBase:AATE008167"/>